<keyword evidence="3" id="KW-1185">Reference proteome</keyword>
<evidence type="ECO:0000256" key="1">
    <source>
        <dbReference type="SAM" id="MobiDB-lite"/>
    </source>
</evidence>
<dbReference type="OMA" id="EERRTHN"/>
<dbReference type="EnsemblMetazoa" id="XM_038206779.1">
    <property type="protein sequence ID" value="XP_038062707.1"/>
    <property type="gene ID" value="LOC119733192"/>
</dbReference>
<evidence type="ECO:0000313" key="3">
    <source>
        <dbReference type="Proteomes" id="UP000887568"/>
    </source>
</evidence>
<proteinExistence type="predicted"/>
<feature type="compositionally biased region" description="Low complexity" evidence="1">
    <location>
        <begin position="96"/>
        <end position="110"/>
    </location>
</feature>
<dbReference type="PANTHER" id="PTHR46601:SF1">
    <property type="entry name" value="ADF-H DOMAIN-CONTAINING PROTEIN"/>
    <property type="match status" value="1"/>
</dbReference>
<feature type="region of interest" description="Disordered" evidence="1">
    <location>
        <begin position="801"/>
        <end position="833"/>
    </location>
</feature>
<dbReference type="PANTHER" id="PTHR46601">
    <property type="entry name" value="ULP_PROTEASE DOMAIN-CONTAINING PROTEIN"/>
    <property type="match status" value="1"/>
</dbReference>
<feature type="compositionally biased region" description="Low complexity" evidence="1">
    <location>
        <begin position="162"/>
        <end position="173"/>
    </location>
</feature>
<dbReference type="OrthoDB" id="6152551at2759"/>
<accession>A0A914AG60</accession>
<feature type="compositionally biased region" description="Polar residues" evidence="1">
    <location>
        <begin position="809"/>
        <end position="818"/>
    </location>
</feature>
<dbReference type="GeneID" id="119733192"/>
<protein>
    <submittedName>
        <fullName evidence="2">Uncharacterized protein</fullName>
    </submittedName>
</protein>
<feature type="compositionally biased region" description="Basic and acidic residues" evidence="1">
    <location>
        <begin position="151"/>
        <end position="161"/>
    </location>
</feature>
<dbReference type="RefSeq" id="XP_038062707.1">
    <property type="nucleotide sequence ID" value="XM_038206779.1"/>
</dbReference>
<feature type="compositionally biased region" description="Basic residues" evidence="1">
    <location>
        <begin position="178"/>
        <end position="189"/>
    </location>
</feature>
<evidence type="ECO:0000313" key="2">
    <source>
        <dbReference type="EnsemblMetazoa" id="XP_038062707.1"/>
    </source>
</evidence>
<sequence length="937" mass="107988">MSKATYYRNKLKHNNPPKYEEYLQSQAKAAKQRRDKFKEDLAKRKPSVAALEQLKRKREQGRARKKKYMEKKKNNQNKNPPKVKINFRKPRDTDRTPAPTRAPTTGTRAATEAKQAYWRERKQAERERLKERPQKLRRIKEKDRNRKRQKRAEFLRKEQERQQQQNTERQGYQSLKTLRNHTTKARKALPKSPEKFASVVCGLVKNSSPRKKKALKNKGLTEATTFSPKIKEIAEKIKQNKGGREALKHFACASIKFATKVQISKHLKLNSGTIRRAIHTSGNRRHVGRGKMSVHLRQKITSFYLREDISRPLPLKRYATKHGPGHVLQMSLTAAHRMFQKEYPDSRVSYSKFTFLRPKNVRLLSKVHHEVCTCVYCMNIKYKLMVVNRVINTTKSTSGVVKIADEYEFVNKLLCPVSDSQRFQNEECVFGTCDKCGNLGDTIRKMYEPVIKEARGTWNWLHWERVEVIEGKPRRVLKTKQGSMGDVLEELINDAERPVQGVSFVKHIVTARWQHRQYSNLKEHLPENWAMMVMDFGQNRKVFYQDEIKAAYYGQMQITMHPVVMYYRQNGTLVRDSMIFLSDDIRHDYHAVEHYLNMASQHLASNMQQVDKEVLWSDGCQSQYKGKGTFADLSLSSDARERNYFGSEHGKGEGDGEIGVVNRAVDQAILGRKVVLNSAKDMWGWCCANLASDSMYSKRSFVYVAKDEISRERPETDVTTLKGSRGYHQIQVAAPYKLKVRRLSCFCFPCLLNNNEMCTNATYTGGKFEIKQLSLKAIRNVHARNRKGVSKAATEINDASVGSELESVNEPQSAPIRQSSRSASPVPPPSDPASIRPNAIECGHFVAVKLHGKRGTSDWYLAKVMDVTETAMCLSYLSKSGSYYVWPDNEDTSWQNRCDYLCHVDPQWTVIGSRIKMTLTSEDRNRCINTFNVSNQL</sequence>
<reference evidence="2" key="1">
    <citation type="submission" date="2022-11" db="UniProtKB">
        <authorList>
            <consortium name="EnsemblMetazoa"/>
        </authorList>
    </citation>
    <scope>IDENTIFICATION</scope>
</reference>
<organism evidence="2 3">
    <name type="scientific">Patiria miniata</name>
    <name type="common">Bat star</name>
    <name type="synonym">Asterina miniata</name>
    <dbReference type="NCBI Taxonomy" id="46514"/>
    <lineage>
        <taxon>Eukaryota</taxon>
        <taxon>Metazoa</taxon>
        <taxon>Echinodermata</taxon>
        <taxon>Eleutherozoa</taxon>
        <taxon>Asterozoa</taxon>
        <taxon>Asteroidea</taxon>
        <taxon>Valvatacea</taxon>
        <taxon>Valvatida</taxon>
        <taxon>Asterinidae</taxon>
        <taxon>Patiria</taxon>
    </lineage>
</organism>
<feature type="region of interest" description="Disordered" evidence="1">
    <location>
        <begin position="1"/>
        <end position="191"/>
    </location>
</feature>
<dbReference type="AlphaFoldDB" id="A0A914AG60"/>
<name>A0A914AG60_PATMI</name>
<dbReference type="Proteomes" id="UP000887568">
    <property type="component" value="Unplaced"/>
</dbReference>
<feature type="compositionally biased region" description="Basic residues" evidence="1">
    <location>
        <begin position="55"/>
        <end position="70"/>
    </location>
</feature>
<feature type="compositionally biased region" description="Basic and acidic residues" evidence="1">
    <location>
        <begin position="117"/>
        <end position="144"/>
    </location>
</feature>